<accession>A0A183D1L1</accession>
<evidence type="ECO:0000313" key="2">
    <source>
        <dbReference type="Proteomes" id="UP000271098"/>
    </source>
</evidence>
<organism evidence="3">
    <name type="scientific">Gongylonema pulchrum</name>
    <dbReference type="NCBI Taxonomy" id="637853"/>
    <lineage>
        <taxon>Eukaryota</taxon>
        <taxon>Metazoa</taxon>
        <taxon>Ecdysozoa</taxon>
        <taxon>Nematoda</taxon>
        <taxon>Chromadorea</taxon>
        <taxon>Rhabditida</taxon>
        <taxon>Spirurina</taxon>
        <taxon>Spiruromorpha</taxon>
        <taxon>Spiruroidea</taxon>
        <taxon>Gongylonematidae</taxon>
        <taxon>Gongylonema</taxon>
    </lineage>
</organism>
<keyword evidence="2" id="KW-1185">Reference proteome</keyword>
<gene>
    <name evidence="1" type="ORF">GPUH_LOCUS2602</name>
</gene>
<protein>
    <submittedName>
        <fullName evidence="3">NTF2 domain-containing protein</fullName>
    </submittedName>
</protein>
<sequence length="93" mass="10577">MLVAQASDAQHDITELYAPYLRHYFTGRQNLTLYDPKAGYKWKQCVSDPSFSSSPFPEMTPKQTVASAALLRQRLITLLNVVLVVMVLNYELL</sequence>
<name>A0A183D1L1_9BILA</name>
<reference evidence="1 2" key="2">
    <citation type="submission" date="2018-11" db="EMBL/GenBank/DDBJ databases">
        <authorList>
            <consortium name="Pathogen Informatics"/>
        </authorList>
    </citation>
    <scope>NUCLEOTIDE SEQUENCE [LARGE SCALE GENOMIC DNA]</scope>
</reference>
<evidence type="ECO:0000313" key="3">
    <source>
        <dbReference type="WBParaSite" id="GPUH_0000260701-mRNA-1"/>
    </source>
</evidence>
<proteinExistence type="predicted"/>
<reference evidence="3" key="1">
    <citation type="submission" date="2016-06" db="UniProtKB">
        <authorList>
            <consortium name="WormBaseParasite"/>
        </authorList>
    </citation>
    <scope>IDENTIFICATION</scope>
</reference>
<evidence type="ECO:0000313" key="1">
    <source>
        <dbReference type="EMBL" id="VDK35377.1"/>
    </source>
</evidence>
<dbReference type="WBParaSite" id="GPUH_0000260701-mRNA-1">
    <property type="protein sequence ID" value="GPUH_0000260701-mRNA-1"/>
    <property type="gene ID" value="GPUH_0000260701"/>
</dbReference>
<dbReference type="AlphaFoldDB" id="A0A183D1L1"/>
<dbReference type="Proteomes" id="UP000271098">
    <property type="component" value="Unassembled WGS sequence"/>
</dbReference>
<dbReference type="EMBL" id="UYRT01004028">
    <property type="protein sequence ID" value="VDK35377.1"/>
    <property type="molecule type" value="Genomic_DNA"/>
</dbReference>